<feature type="region of interest" description="Disordered" evidence="1">
    <location>
        <begin position="156"/>
        <end position="175"/>
    </location>
</feature>
<comment type="caution">
    <text evidence="2">The sequence shown here is derived from an EMBL/GenBank/DDBJ whole genome shotgun (WGS) entry which is preliminary data.</text>
</comment>
<protein>
    <submittedName>
        <fullName evidence="2">Uncharacterized protein</fullName>
    </submittedName>
</protein>
<gene>
    <name evidence="2" type="ORF">HED55_17400</name>
</gene>
<evidence type="ECO:0000256" key="1">
    <source>
        <dbReference type="SAM" id="MobiDB-lite"/>
    </source>
</evidence>
<dbReference type="EMBL" id="JAAVLN010000002">
    <property type="protein sequence ID" value="NKC04371.1"/>
    <property type="molecule type" value="Genomic_DNA"/>
</dbReference>
<sequence>MAELDEDRRALAERFRLTHAIENALTSQQARLFVRSIQNSWGVQPLAWTQSQSIELFSEARRLLHAAGIFEDTDGSDSEAATSCYRRAGELLEWLSRSRDEVTREVPAEILAAGAYQLAGLPAMATGILRLSKVDGAGGIIGAFLSCNFDSVLGAQRSSGGTMPISRDETDPRAY</sequence>
<feature type="compositionally biased region" description="Basic and acidic residues" evidence="1">
    <location>
        <begin position="166"/>
        <end position="175"/>
    </location>
</feature>
<evidence type="ECO:0000313" key="2">
    <source>
        <dbReference type="EMBL" id="NKC04371.1"/>
    </source>
</evidence>
<name>A0ABX1DN26_9HYPH</name>
<accession>A0ABX1DN26</accession>
<keyword evidence="3" id="KW-1185">Reference proteome</keyword>
<dbReference type="Proteomes" id="UP000704467">
    <property type="component" value="Unassembled WGS sequence"/>
</dbReference>
<reference evidence="2 3" key="1">
    <citation type="submission" date="2020-03" db="EMBL/GenBank/DDBJ databases">
        <title>Whole genome sequencing of clinical and environmental type strains of Ochrobactrum.</title>
        <authorList>
            <person name="Dharne M."/>
        </authorList>
    </citation>
    <scope>NUCLEOTIDE SEQUENCE [LARGE SCALE GENOMIC DNA]</scope>
    <source>
        <strain evidence="2 3">CIP 109452</strain>
    </source>
</reference>
<organism evidence="2 3">
    <name type="scientific">Brucella haematophila</name>
    <dbReference type="NCBI Taxonomy" id="419474"/>
    <lineage>
        <taxon>Bacteria</taxon>
        <taxon>Pseudomonadati</taxon>
        <taxon>Pseudomonadota</taxon>
        <taxon>Alphaproteobacteria</taxon>
        <taxon>Hyphomicrobiales</taxon>
        <taxon>Brucellaceae</taxon>
        <taxon>Brucella/Ochrobactrum group</taxon>
        <taxon>Brucella</taxon>
    </lineage>
</organism>
<evidence type="ECO:0000313" key="3">
    <source>
        <dbReference type="Proteomes" id="UP000704467"/>
    </source>
</evidence>
<proteinExistence type="predicted"/>